<evidence type="ECO:0000256" key="4">
    <source>
        <dbReference type="PROSITE-ProRule" id="PRU00335"/>
    </source>
</evidence>
<evidence type="ECO:0000313" key="6">
    <source>
        <dbReference type="EMBL" id="MEE3848983.1"/>
    </source>
</evidence>
<accession>A0ABU7M868</accession>
<dbReference type="EMBL" id="JAZDUF010000001">
    <property type="protein sequence ID" value="MEE3848983.1"/>
    <property type="molecule type" value="Genomic_DNA"/>
</dbReference>
<keyword evidence="1" id="KW-0805">Transcription regulation</keyword>
<dbReference type="InterPro" id="IPR009057">
    <property type="entry name" value="Homeodomain-like_sf"/>
</dbReference>
<keyword evidence="7" id="KW-1185">Reference proteome</keyword>
<dbReference type="PANTHER" id="PTHR30055">
    <property type="entry name" value="HTH-TYPE TRANSCRIPTIONAL REGULATOR RUTR"/>
    <property type="match status" value="1"/>
</dbReference>
<dbReference type="RefSeq" id="WP_330430646.1">
    <property type="nucleotide sequence ID" value="NZ_JAZDUF010000001.1"/>
</dbReference>
<dbReference type="Gene3D" id="1.10.357.10">
    <property type="entry name" value="Tetracycline Repressor, domain 2"/>
    <property type="match status" value="1"/>
</dbReference>
<sequence>MRQWIPVSTSPKGRLALRAVEQFGSKPFDEVTVGALASAAEVTTGALYHHFDSKLGLYQFVRADVEQRLLDRMAGAAATSRSVSDVLLVGFDYAVAQRFAYLLGQPPPKSGEDPVAQFVDELLGHVEITADPTIIAALWRAALISAAAGTDRARDTLVVALSGFEHRGGPGGRQGLGGGEGVNDDSP</sequence>
<feature type="DNA-binding region" description="H-T-H motif" evidence="4">
    <location>
        <begin position="32"/>
        <end position="51"/>
    </location>
</feature>
<evidence type="ECO:0000259" key="5">
    <source>
        <dbReference type="PROSITE" id="PS50977"/>
    </source>
</evidence>
<dbReference type="InterPro" id="IPR050109">
    <property type="entry name" value="HTH-type_TetR-like_transc_reg"/>
</dbReference>
<dbReference type="InterPro" id="IPR001647">
    <property type="entry name" value="HTH_TetR"/>
</dbReference>
<reference evidence="6 7" key="1">
    <citation type="submission" date="2024-01" db="EMBL/GenBank/DDBJ databases">
        <title>Draft genome sequence of Gordonia sp. LSe1-13.</title>
        <authorList>
            <person name="Suphannarot A."/>
            <person name="Mingma R."/>
        </authorList>
    </citation>
    <scope>NUCLEOTIDE SEQUENCE [LARGE SCALE GENOMIC DNA]</scope>
    <source>
        <strain evidence="6 7">LSe1-13</strain>
    </source>
</reference>
<evidence type="ECO:0000313" key="7">
    <source>
        <dbReference type="Proteomes" id="UP001347146"/>
    </source>
</evidence>
<feature type="domain" description="HTH tetR-type" evidence="5">
    <location>
        <begin position="9"/>
        <end position="69"/>
    </location>
</feature>
<dbReference type="PANTHER" id="PTHR30055:SF234">
    <property type="entry name" value="HTH-TYPE TRANSCRIPTIONAL REGULATOR BETI"/>
    <property type="match status" value="1"/>
</dbReference>
<dbReference type="SUPFAM" id="SSF46689">
    <property type="entry name" value="Homeodomain-like"/>
    <property type="match status" value="1"/>
</dbReference>
<dbReference type="PROSITE" id="PS50977">
    <property type="entry name" value="HTH_TETR_2"/>
    <property type="match status" value="1"/>
</dbReference>
<organism evidence="6 7">
    <name type="scientific">Gordonia sesuvii</name>
    <dbReference type="NCBI Taxonomy" id="3116777"/>
    <lineage>
        <taxon>Bacteria</taxon>
        <taxon>Bacillati</taxon>
        <taxon>Actinomycetota</taxon>
        <taxon>Actinomycetes</taxon>
        <taxon>Mycobacteriales</taxon>
        <taxon>Gordoniaceae</taxon>
        <taxon>Gordonia</taxon>
    </lineage>
</organism>
<keyword evidence="2 4" id="KW-0238">DNA-binding</keyword>
<evidence type="ECO:0000256" key="3">
    <source>
        <dbReference type="ARBA" id="ARBA00023163"/>
    </source>
</evidence>
<evidence type="ECO:0000256" key="2">
    <source>
        <dbReference type="ARBA" id="ARBA00023125"/>
    </source>
</evidence>
<protein>
    <submittedName>
        <fullName evidence="6">Helix-turn-helix domain-containing protein</fullName>
    </submittedName>
</protein>
<name>A0ABU7M868_9ACTN</name>
<evidence type="ECO:0000256" key="1">
    <source>
        <dbReference type="ARBA" id="ARBA00023015"/>
    </source>
</evidence>
<comment type="caution">
    <text evidence="6">The sequence shown here is derived from an EMBL/GenBank/DDBJ whole genome shotgun (WGS) entry which is preliminary data.</text>
</comment>
<dbReference type="Proteomes" id="UP001347146">
    <property type="component" value="Unassembled WGS sequence"/>
</dbReference>
<proteinExistence type="predicted"/>
<dbReference type="Pfam" id="PF00440">
    <property type="entry name" value="TetR_N"/>
    <property type="match status" value="1"/>
</dbReference>
<keyword evidence="3" id="KW-0804">Transcription</keyword>
<gene>
    <name evidence="6" type="ORF">VZC37_01470</name>
</gene>